<dbReference type="SUPFAM" id="SSF118352">
    <property type="entry name" value="HSP33 redox switch-like"/>
    <property type="match status" value="1"/>
</dbReference>
<dbReference type="InterPro" id="IPR016153">
    <property type="entry name" value="Heat_shock_Hsp33_N"/>
</dbReference>
<evidence type="ECO:0000313" key="6">
    <source>
        <dbReference type="EMBL" id="TGY88118.1"/>
    </source>
</evidence>
<sequence length="323" mass="34807">MAADIKTPGLDALGAGDDIVAGFQLAELPVRGRVARLGPVIDEILSAHDYPPSVASLVGEAALLALLIGDAMKFEGRLVIQASGGNTNPGGIEGKGAVSFVVADYVPGEGVRGFAKFDAGKVAALEIERGARPGAQALLGEGHFAMTIDQGPDMAPYQGVVSLDGPSLASCAEHYFHQSEQLHTRIRLAVGEHYAGEGKRAWRAGGAMIQRLAGDDVRASQDEDFEHVRTLFDTIEDAELLDPDVASGRLLYRLFHEDGVRLQSQRPVTRRCTCEAERLMRILASFPPEDRDYMARDGRIVMTCEYCNKDWTFAPEDVEAAGR</sequence>
<dbReference type="InterPro" id="IPR016154">
    <property type="entry name" value="Heat_shock_Hsp33_C"/>
</dbReference>
<protein>
    <submittedName>
        <fullName evidence="6">Hsp33 family molecular chaperone</fullName>
    </submittedName>
</protein>
<dbReference type="OrthoDB" id="9793753at2"/>
<evidence type="ECO:0000256" key="2">
    <source>
        <dbReference type="ARBA" id="ARBA00022833"/>
    </source>
</evidence>
<dbReference type="GO" id="GO:0005737">
    <property type="term" value="C:cytoplasm"/>
    <property type="evidence" value="ECO:0007669"/>
    <property type="project" value="InterPro"/>
</dbReference>
<dbReference type="Proteomes" id="UP000308054">
    <property type="component" value="Unassembled WGS sequence"/>
</dbReference>
<dbReference type="GO" id="GO:0051082">
    <property type="term" value="F:unfolded protein binding"/>
    <property type="evidence" value="ECO:0007669"/>
    <property type="project" value="InterPro"/>
</dbReference>
<dbReference type="PANTHER" id="PTHR30111:SF1">
    <property type="entry name" value="33 KDA CHAPERONIN"/>
    <property type="match status" value="1"/>
</dbReference>
<reference evidence="6 7" key="1">
    <citation type="journal article" date="2017" name="Int. J. Syst. Evol. Microbiol.">
        <title>Marinicauda algicola sp. nov., isolated from a marine red alga Rhodosorus marinus.</title>
        <authorList>
            <person name="Jeong S.E."/>
            <person name="Jeon S.H."/>
            <person name="Chun B.H."/>
            <person name="Kim D.W."/>
            <person name="Jeon C.O."/>
        </authorList>
    </citation>
    <scope>NUCLEOTIDE SEQUENCE [LARGE SCALE GENOMIC DNA]</scope>
    <source>
        <strain evidence="6 7">JCM 31718</strain>
    </source>
</reference>
<dbReference type="EMBL" id="SRXW01000003">
    <property type="protein sequence ID" value="TGY88118.1"/>
    <property type="molecule type" value="Genomic_DNA"/>
</dbReference>
<dbReference type="Gene3D" id="3.90.1280.10">
    <property type="entry name" value="HSP33 redox switch-like"/>
    <property type="match status" value="1"/>
</dbReference>
<dbReference type="GO" id="GO:0044183">
    <property type="term" value="F:protein folding chaperone"/>
    <property type="evidence" value="ECO:0007669"/>
    <property type="project" value="TreeGrafter"/>
</dbReference>
<keyword evidence="2" id="KW-0862">Zinc</keyword>
<proteinExistence type="predicted"/>
<keyword evidence="5" id="KW-0676">Redox-active center</keyword>
<evidence type="ECO:0000256" key="1">
    <source>
        <dbReference type="ARBA" id="ARBA00022490"/>
    </source>
</evidence>
<keyword evidence="4" id="KW-0143">Chaperone</keyword>
<accession>A0A4S2GYS6</accession>
<dbReference type="GO" id="GO:0042026">
    <property type="term" value="P:protein refolding"/>
    <property type="evidence" value="ECO:0007669"/>
    <property type="project" value="TreeGrafter"/>
</dbReference>
<comment type="caution">
    <text evidence="6">The sequence shown here is derived from an EMBL/GenBank/DDBJ whole genome shotgun (WGS) entry which is preliminary data.</text>
</comment>
<dbReference type="Gene3D" id="1.10.287.480">
    <property type="entry name" value="helix hairpin bin"/>
    <property type="match status" value="1"/>
</dbReference>
<dbReference type="Gene3D" id="3.55.30.10">
    <property type="entry name" value="Hsp33 domain"/>
    <property type="match status" value="1"/>
</dbReference>
<dbReference type="RefSeq" id="WP_135995963.1">
    <property type="nucleotide sequence ID" value="NZ_CP071057.1"/>
</dbReference>
<evidence type="ECO:0000256" key="3">
    <source>
        <dbReference type="ARBA" id="ARBA00023157"/>
    </source>
</evidence>
<keyword evidence="1" id="KW-0963">Cytoplasm</keyword>
<evidence type="ECO:0000313" key="7">
    <source>
        <dbReference type="Proteomes" id="UP000308054"/>
    </source>
</evidence>
<dbReference type="PIRSF" id="PIRSF005261">
    <property type="entry name" value="Heat_shock_Hsp33"/>
    <property type="match status" value="1"/>
</dbReference>
<dbReference type="SUPFAM" id="SSF64397">
    <property type="entry name" value="Hsp33 domain"/>
    <property type="match status" value="1"/>
</dbReference>
<name>A0A4S2GYS6_9PROT</name>
<dbReference type="Pfam" id="PF01430">
    <property type="entry name" value="HSP33"/>
    <property type="match status" value="1"/>
</dbReference>
<dbReference type="CDD" id="cd00498">
    <property type="entry name" value="Hsp33"/>
    <property type="match status" value="1"/>
</dbReference>
<evidence type="ECO:0000256" key="5">
    <source>
        <dbReference type="ARBA" id="ARBA00023284"/>
    </source>
</evidence>
<organism evidence="6 7">
    <name type="scientific">Marinicauda algicola</name>
    <dbReference type="NCBI Taxonomy" id="2029849"/>
    <lineage>
        <taxon>Bacteria</taxon>
        <taxon>Pseudomonadati</taxon>
        <taxon>Pseudomonadota</taxon>
        <taxon>Alphaproteobacteria</taxon>
        <taxon>Maricaulales</taxon>
        <taxon>Maricaulaceae</taxon>
        <taxon>Marinicauda</taxon>
    </lineage>
</organism>
<dbReference type="InterPro" id="IPR023212">
    <property type="entry name" value="Hsp33_helix_hairpin_bin_dom_sf"/>
</dbReference>
<gene>
    <name evidence="6" type="ORF">E5163_09755</name>
</gene>
<dbReference type="NCBIfam" id="NF002386">
    <property type="entry name" value="PRK01402.1"/>
    <property type="match status" value="1"/>
</dbReference>
<keyword evidence="3" id="KW-1015">Disulfide bond</keyword>
<dbReference type="AlphaFoldDB" id="A0A4S2GYS6"/>
<dbReference type="InterPro" id="IPR000397">
    <property type="entry name" value="Heat_shock_Hsp33"/>
</dbReference>
<keyword evidence="7" id="KW-1185">Reference proteome</keyword>
<evidence type="ECO:0000256" key="4">
    <source>
        <dbReference type="ARBA" id="ARBA00023186"/>
    </source>
</evidence>
<dbReference type="PANTHER" id="PTHR30111">
    <property type="entry name" value="33 KDA CHAPERONIN"/>
    <property type="match status" value="1"/>
</dbReference>